<feature type="transmembrane region" description="Helical" evidence="13">
    <location>
        <begin position="292"/>
        <end position="310"/>
    </location>
</feature>
<dbReference type="InterPro" id="IPR004358">
    <property type="entry name" value="Sig_transdc_His_kin-like_C"/>
</dbReference>
<evidence type="ECO:0000256" key="11">
    <source>
        <dbReference type="ARBA" id="ARBA00022989"/>
    </source>
</evidence>
<gene>
    <name evidence="15" type="ORF">CP98_03225</name>
</gene>
<keyword evidence="5" id="KW-0597">Phosphoprotein</keyword>
<dbReference type="PANTHER" id="PTHR43065">
    <property type="entry name" value="SENSOR HISTIDINE KINASE"/>
    <property type="match status" value="1"/>
</dbReference>
<keyword evidence="10" id="KW-0067">ATP-binding</keyword>
<dbReference type="PATRIC" id="fig|13690.10.peg.3305"/>
<evidence type="ECO:0000256" key="6">
    <source>
        <dbReference type="ARBA" id="ARBA00022679"/>
    </source>
</evidence>
<evidence type="ECO:0000313" key="16">
    <source>
        <dbReference type="Proteomes" id="UP000028534"/>
    </source>
</evidence>
<dbReference type="InterPro" id="IPR003661">
    <property type="entry name" value="HisK_dim/P_dom"/>
</dbReference>
<evidence type="ECO:0000256" key="12">
    <source>
        <dbReference type="ARBA" id="ARBA00023012"/>
    </source>
</evidence>
<evidence type="ECO:0000256" key="3">
    <source>
        <dbReference type="ARBA" id="ARBA00012438"/>
    </source>
</evidence>
<keyword evidence="7 13" id="KW-0812">Transmembrane</keyword>
<dbReference type="PROSITE" id="PS50109">
    <property type="entry name" value="HIS_KIN"/>
    <property type="match status" value="1"/>
</dbReference>
<dbReference type="PIRSF" id="PIRSF036431">
    <property type="entry name" value="STHK_DctB"/>
    <property type="match status" value="1"/>
</dbReference>
<sequence>MDSARFPNRILWIALFLGLAGGLLWLSGEIAERNAIARLSAETRGAAILRQAYLKSEIERFRLLPIALSDDSDLVAGLTGSQAALRALDRKLQALARTTGAAQIYVLDASGRTVASSNWGSERSFVGQDYSFRNYFKLAAAHGSGAQFALGTISERPGMYLSRRSRGGGYVVVKLEFDGIEQQWARLGEITFITSREGIILITSRPDWRFTTIHPLSAQAKQRFRAELQSGRGSLLPVPLRGMGDADGRQIVSPADEPRRRLLWQSVAAGEPGWQLNMLTPLHGVESFVRTVRLATLLLLLLLAGSIWILRERGHRRAERAATAAARTSELEAMVTDRTRELRREMEERAASETRADTLREGLRQANRLASLGQITAGIAHETAQPVAAIRSYAANGRLLIERGDGEAAAENMAAIERLTDRIGKVTAELRGFSRKATGAIDAIPLAGPIEGSVLILKSRLARVDLHLPELPDDLRVMADTIRLEQVLVNLLQNALEALDGVSAPTIRLSIALDAETILLSVIDNGPGIDPSVQGQLFTPFVTSRPSGLGLGLVIASDIMADMGGSLRLLPSEAGAHFQLSLQRA</sequence>
<dbReference type="InterPro" id="IPR036097">
    <property type="entry name" value="HisK_dim/P_sf"/>
</dbReference>
<keyword evidence="11 13" id="KW-1133">Transmembrane helix</keyword>
<dbReference type="Gene3D" id="3.30.565.10">
    <property type="entry name" value="Histidine kinase-like ATPase, C-terminal domain"/>
    <property type="match status" value="1"/>
</dbReference>
<dbReference type="GO" id="GO:0005524">
    <property type="term" value="F:ATP binding"/>
    <property type="evidence" value="ECO:0007669"/>
    <property type="project" value="UniProtKB-KW"/>
</dbReference>
<dbReference type="SUPFAM" id="SSF47384">
    <property type="entry name" value="Homodimeric domain of signal transducing histidine kinase"/>
    <property type="match status" value="1"/>
</dbReference>
<protein>
    <recommendedName>
        <fullName evidence="3">histidine kinase</fullName>
        <ecNumber evidence="3">2.7.13.3</ecNumber>
    </recommendedName>
</protein>
<dbReference type="InterPro" id="IPR005467">
    <property type="entry name" value="His_kinase_dom"/>
</dbReference>
<evidence type="ECO:0000313" key="15">
    <source>
        <dbReference type="EMBL" id="KEZ17741.1"/>
    </source>
</evidence>
<evidence type="ECO:0000256" key="4">
    <source>
        <dbReference type="ARBA" id="ARBA00022475"/>
    </source>
</evidence>
<comment type="caution">
    <text evidence="15">The sequence shown here is derived from an EMBL/GenBank/DDBJ whole genome shotgun (WGS) entry which is preliminary data.</text>
</comment>
<keyword evidence="4" id="KW-1003">Cell membrane</keyword>
<evidence type="ECO:0000259" key="14">
    <source>
        <dbReference type="PROSITE" id="PS50109"/>
    </source>
</evidence>
<dbReference type="Gene3D" id="3.30.450.20">
    <property type="entry name" value="PAS domain"/>
    <property type="match status" value="2"/>
</dbReference>
<dbReference type="Proteomes" id="UP000028534">
    <property type="component" value="Unassembled WGS sequence"/>
</dbReference>
<evidence type="ECO:0000256" key="9">
    <source>
        <dbReference type="ARBA" id="ARBA00022777"/>
    </source>
</evidence>
<evidence type="ECO:0000256" key="2">
    <source>
        <dbReference type="ARBA" id="ARBA00004651"/>
    </source>
</evidence>
<dbReference type="InterPro" id="IPR036890">
    <property type="entry name" value="HATPase_C_sf"/>
</dbReference>
<evidence type="ECO:0000256" key="7">
    <source>
        <dbReference type="ARBA" id="ARBA00022692"/>
    </source>
</evidence>
<evidence type="ECO:0000256" key="1">
    <source>
        <dbReference type="ARBA" id="ARBA00000085"/>
    </source>
</evidence>
<accession>A0A084EIE9</accession>
<dbReference type="Pfam" id="PF02518">
    <property type="entry name" value="HATPase_c"/>
    <property type="match status" value="1"/>
</dbReference>
<dbReference type="SMART" id="SM00388">
    <property type="entry name" value="HisKA"/>
    <property type="match status" value="1"/>
</dbReference>
<dbReference type="EC" id="2.7.13.3" evidence="3"/>
<keyword evidence="8" id="KW-0547">Nucleotide-binding</keyword>
<dbReference type="InterPro" id="IPR003594">
    <property type="entry name" value="HATPase_dom"/>
</dbReference>
<dbReference type="PRINTS" id="PR00344">
    <property type="entry name" value="BCTRLSENSOR"/>
</dbReference>
<dbReference type="SUPFAM" id="SSF55874">
    <property type="entry name" value="ATPase domain of HSP90 chaperone/DNA topoisomerase II/histidine kinase"/>
    <property type="match status" value="1"/>
</dbReference>
<dbReference type="EMBL" id="JGVR01000020">
    <property type="protein sequence ID" value="KEZ17741.1"/>
    <property type="molecule type" value="Genomic_DNA"/>
</dbReference>
<proteinExistence type="predicted"/>
<reference evidence="15 16" key="1">
    <citation type="submission" date="2014-03" db="EMBL/GenBank/DDBJ databases">
        <title>Genome sequence of Sphingobium yanoikuyae B1.</title>
        <authorList>
            <person name="Gan H.M."/>
            <person name="Gan H.Y."/>
            <person name="Savka M.A."/>
        </authorList>
    </citation>
    <scope>NUCLEOTIDE SEQUENCE [LARGE SCALE GENOMIC DNA]</scope>
    <source>
        <strain evidence="15 16">B1</strain>
    </source>
</reference>
<evidence type="ECO:0000256" key="5">
    <source>
        <dbReference type="ARBA" id="ARBA00022553"/>
    </source>
</evidence>
<dbReference type="STRING" id="13690.AX777_21255"/>
<dbReference type="AlphaFoldDB" id="A0A084EIE9"/>
<dbReference type="GO" id="GO:0005886">
    <property type="term" value="C:plasma membrane"/>
    <property type="evidence" value="ECO:0007669"/>
    <property type="project" value="UniProtKB-SubCell"/>
</dbReference>
<evidence type="ECO:0000256" key="10">
    <source>
        <dbReference type="ARBA" id="ARBA00022840"/>
    </source>
</evidence>
<evidence type="ECO:0000256" key="8">
    <source>
        <dbReference type="ARBA" id="ARBA00022741"/>
    </source>
</evidence>
<dbReference type="PANTHER" id="PTHR43065:SF46">
    <property type="entry name" value="C4-DICARBOXYLATE TRANSPORT SENSOR PROTEIN DCTB"/>
    <property type="match status" value="1"/>
</dbReference>
<name>A0A084EIE9_SPHYA</name>
<organism evidence="15 16">
    <name type="scientific">Sphingobium yanoikuyae</name>
    <name type="common">Sphingomonas yanoikuyae</name>
    <dbReference type="NCBI Taxonomy" id="13690"/>
    <lineage>
        <taxon>Bacteria</taxon>
        <taxon>Pseudomonadati</taxon>
        <taxon>Pseudomonadota</taxon>
        <taxon>Alphaproteobacteria</taxon>
        <taxon>Sphingomonadales</taxon>
        <taxon>Sphingomonadaceae</taxon>
        <taxon>Sphingobium</taxon>
    </lineage>
</organism>
<dbReference type="Gene3D" id="6.10.250.3020">
    <property type="match status" value="1"/>
</dbReference>
<dbReference type="InterPro" id="IPR029151">
    <property type="entry name" value="Sensor-like_sf"/>
</dbReference>
<dbReference type="InterPro" id="IPR017055">
    <property type="entry name" value="Sig_transdc_His_kinase_DctB"/>
</dbReference>
<dbReference type="RefSeq" id="WP_037520839.1">
    <property type="nucleotide sequence ID" value="NZ_JGVR01000020.1"/>
</dbReference>
<keyword evidence="9" id="KW-0418">Kinase</keyword>
<keyword evidence="12" id="KW-0902">Two-component regulatory system</keyword>
<dbReference type="Gene3D" id="1.10.287.130">
    <property type="match status" value="1"/>
</dbReference>
<dbReference type="SUPFAM" id="SSF103190">
    <property type="entry name" value="Sensory domain-like"/>
    <property type="match status" value="1"/>
</dbReference>
<dbReference type="SMART" id="SM00387">
    <property type="entry name" value="HATPase_c"/>
    <property type="match status" value="1"/>
</dbReference>
<keyword evidence="6" id="KW-0808">Transferase</keyword>
<comment type="catalytic activity">
    <reaction evidence="1">
        <text>ATP + protein L-histidine = ADP + protein N-phospho-L-histidine.</text>
        <dbReference type="EC" id="2.7.13.3"/>
    </reaction>
</comment>
<feature type="domain" description="Histidine kinase" evidence="14">
    <location>
        <begin position="378"/>
        <end position="585"/>
    </location>
</feature>
<evidence type="ECO:0000256" key="13">
    <source>
        <dbReference type="SAM" id="Phobius"/>
    </source>
</evidence>
<keyword evidence="13" id="KW-0472">Membrane</keyword>
<dbReference type="eggNOG" id="COG4191">
    <property type="taxonomic scope" value="Bacteria"/>
</dbReference>
<dbReference type="GO" id="GO:0000155">
    <property type="term" value="F:phosphorelay sensor kinase activity"/>
    <property type="evidence" value="ECO:0007669"/>
    <property type="project" value="InterPro"/>
</dbReference>
<comment type="subcellular location">
    <subcellularLocation>
        <location evidence="2">Cell membrane</location>
        <topology evidence="2">Multi-pass membrane protein</topology>
    </subcellularLocation>
</comment>